<keyword evidence="1" id="KW-0472">Membrane</keyword>
<dbReference type="Proteomes" id="UP000540412">
    <property type="component" value="Unassembled WGS sequence"/>
</dbReference>
<protein>
    <submittedName>
        <fullName evidence="2">Uncharacterized protein</fullName>
    </submittedName>
</protein>
<name>A0A7W9PIH4_9NOCA</name>
<dbReference type="AlphaFoldDB" id="A0A7W9PIH4"/>
<proteinExistence type="predicted"/>
<evidence type="ECO:0000313" key="3">
    <source>
        <dbReference type="Proteomes" id="UP000540412"/>
    </source>
</evidence>
<feature type="transmembrane region" description="Helical" evidence="1">
    <location>
        <begin position="35"/>
        <end position="54"/>
    </location>
</feature>
<evidence type="ECO:0000256" key="1">
    <source>
        <dbReference type="SAM" id="Phobius"/>
    </source>
</evidence>
<dbReference type="EMBL" id="JACHIT010000002">
    <property type="protein sequence ID" value="MBB5916807.1"/>
    <property type="molecule type" value="Genomic_DNA"/>
</dbReference>
<gene>
    <name evidence="2" type="ORF">BJY24_005719</name>
</gene>
<dbReference type="RefSeq" id="WP_040753999.1">
    <property type="nucleotide sequence ID" value="NZ_JACHIT010000002.1"/>
</dbReference>
<keyword evidence="3" id="KW-1185">Reference proteome</keyword>
<comment type="caution">
    <text evidence="2">The sequence shown here is derived from an EMBL/GenBank/DDBJ whole genome shotgun (WGS) entry which is preliminary data.</text>
</comment>
<reference evidence="2 3" key="1">
    <citation type="submission" date="2020-08" db="EMBL/GenBank/DDBJ databases">
        <title>Sequencing the genomes of 1000 actinobacteria strains.</title>
        <authorList>
            <person name="Klenk H.-P."/>
        </authorList>
    </citation>
    <scope>NUCLEOTIDE SEQUENCE [LARGE SCALE GENOMIC DNA]</scope>
    <source>
        <strain evidence="2 3">DSM 43582</strain>
    </source>
</reference>
<evidence type="ECO:0000313" key="2">
    <source>
        <dbReference type="EMBL" id="MBB5916807.1"/>
    </source>
</evidence>
<keyword evidence="1" id="KW-0812">Transmembrane</keyword>
<accession>A0A7W9PIH4</accession>
<sequence length="88" mass="9895">MFVLPLKAAKGQSIGLRARAFDTQLAGGQWHPALLYSWMLLYTTGAIWFGEVAITLQARNQREEATLKQWVPGDAIRLPTAEEAQRLR</sequence>
<keyword evidence="1" id="KW-1133">Transmembrane helix</keyword>
<organism evidence="2 3">
    <name type="scientific">Nocardia transvalensis</name>
    <dbReference type="NCBI Taxonomy" id="37333"/>
    <lineage>
        <taxon>Bacteria</taxon>
        <taxon>Bacillati</taxon>
        <taxon>Actinomycetota</taxon>
        <taxon>Actinomycetes</taxon>
        <taxon>Mycobacteriales</taxon>
        <taxon>Nocardiaceae</taxon>
        <taxon>Nocardia</taxon>
    </lineage>
</organism>